<protein>
    <submittedName>
        <fullName evidence="4">Neurotransmitter-gated ion-channel ligand-binding domain-containing protein</fullName>
    </submittedName>
</protein>
<dbReference type="WBParaSite" id="ACRNAN_scaffold3873.g10110.t2">
    <property type="protein sequence ID" value="ACRNAN_scaffold3873.g10110.t2"/>
    <property type="gene ID" value="ACRNAN_scaffold3873.g10110"/>
</dbReference>
<dbReference type="AlphaFoldDB" id="A0A914DVD9"/>
<name>A0A914DVD9_9BILA</name>
<dbReference type="Proteomes" id="UP000887540">
    <property type="component" value="Unplaced"/>
</dbReference>
<dbReference type="Pfam" id="PF02931">
    <property type="entry name" value="Neur_chan_LBD"/>
    <property type="match status" value="1"/>
</dbReference>
<proteinExistence type="predicted"/>
<accession>A0A914DVD9</accession>
<evidence type="ECO:0000259" key="2">
    <source>
        <dbReference type="Pfam" id="PF02931"/>
    </source>
</evidence>
<keyword evidence="1" id="KW-0812">Transmembrane</keyword>
<keyword evidence="1" id="KW-0472">Membrane</keyword>
<organism evidence="3 4">
    <name type="scientific">Acrobeloides nanus</name>
    <dbReference type="NCBI Taxonomy" id="290746"/>
    <lineage>
        <taxon>Eukaryota</taxon>
        <taxon>Metazoa</taxon>
        <taxon>Ecdysozoa</taxon>
        <taxon>Nematoda</taxon>
        <taxon>Chromadorea</taxon>
        <taxon>Rhabditida</taxon>
        <taxon>Tylenchina</taxon>
        <taxon>Cephalobomorpha</taxon>
        <taxon>Cephaloboidea</taxon>
        <taxon>Cephalobidae</taxon>
        <taxon>Acrobeloides</taxon>
    </lineage>
</organism>
<evidence type="ECO:0000256" key="1">
    <source>
        <dbReference type="SAM" id="Phobius"/>
    </source>
</evidence>
<dbReference type="GO" id="GO:0005230">
    <property type="term" value="F:extracellular ligand-gated monoatomic ion channel activity"/>
    <property type="evidence" value="ECO:0007669"/>
    <property type="project" value="InterPro"/>
</dbReference>
<dbReference type="GO" id="GO:0016020">
    <property type="term" value="C:membrane"/>
    <property type="evidence" value="ECO:0007669"/>
    <property type="project" value="InterPro"/>
</dbReference>
<evidence type="ECO:0000313" key="4">
    <source>
        <dbReference type="WBParaSite" id="ACRNAN_scaffold3873.g10110.t2"/>
    </source>
</evidence>
<feature type="transmembrane region" description="Helical" evidence="1">
    <location>
        <begin position="404"/>
        <end position="426"/>
    </location>
</feature>
<keyword evidence="3" id="KW-1185">Reference proteome</keyword>
<evidence type="ECO:0000313" key="3">
    <source>
        <dbReference type="Proteomes" id="UP000887540"/>
    </source>
</evidence>
<dbReference type="InterPro" id="IPR006202">
    <property type="entry name" value="Neur_chan_lig-bd"/>
</dbReference>
<dbReference type="SUPFAM" id="SSF63712">
    <property type="entry name" value="Nicotinic receptor ligand binding domain-like"/>
    <property type="match status" value="1"/>
</dbReference>
<dbReference type="InterPro" id="IPR036734">
    <property type="entry name" value="Neur_chan_lig-bd_sf"/>
</dbReference>
<reference evidence="4" key="1">
    <citation type="submission" date="2022-11" db="UniProtKB">
        <authorList>
            <consortium name="WormBaseParasite"/>
        </authorList>
    </citation>
    <scope>IDENTIFICATION</scope>
</reference>
<dbReference type="Gene3D" id="2.70.170.10">
    <property type="entry name" value="Neurotransmitter-gated ion-channel ligand-binding domain"/>
    <property type="match status" value="1"/>
</dbReference>
<sequence length="429" mass="49422">MIFVSLREATIASLDSLTSHTKDNCTILRNNMTEEKISDSKVATLENCLYYYLVDREAKISDFGHNLFLQPPGETNIKVKIVKFLVHQVDLQEKSSSTFHIHGDLYIQEKSSSTFHIHGDLYIKWNDSRLKWNSTEWKFVGKGNGTSFALHDLHNIWTPSFTDESYCSIKEGCMSAIDDIEISSDGDVSARLTFRYPAYCSIDYYRYPEETNDCCLFLSYAETERTTEFDVSTEYKKEINKPVAITKVEKDITDQKTILMNVETSVWKAQDQTIDTVKIAGWRTEFLRLCVHSRKEMSTLKVALRIPVTIATMLIKWVRWNQTKNFFLSVVVTLVALGLSRLKRNVPPSHTLYLAAKLVNRYVCCVEPETSTSYQRYIDDTCTEGGRQTSSTDAPDYTTEWRHIYIAFNNLFSGLSFTLFIFTIIFDIL</sequence>
<keyword evidence="1" id="KW-1133">Transmembrane helix</keyword>
<feature type="domain" description="Neurotransmitter-gated ion-channel ligand-binding" evidence="2">
    <location>
        <begin position="111"/>
        <end position="270"/>
    </location>
</feature>